<gene>
    <name evidence="1" type="ORF">IHE45_11G021900</name>
</gene>
<organism evidence="1 2">
    <name type="scientific">Dioscorea alata</name>
    <name type="common">Purple yam</name>
    <dbReference type="NCBI Taxonomy" id="55571"/>
    <lineage>
        <taxon>Eukaryota</taxon>
        <taxon>Viridiplantae</taxon>
        <taxon>Streptophyta</taxon>
        <taxon>Embryophyta</taxon>
        <taxon>Tracheophyta</taxon>
        <taxon>Spermatophyta</taxon>
        <taxon>Magnoliopsida</taxon>
        <taxon>Liliopsida</taxon>
        <taxon>Dioscoreales</taxon>
        <taxon>Dioscoreaceae</taxon>
        <taxon>Dioscorea</taxon>
    </lineage>
</organism>
<protein>
    <submittedName>
        <fullName evidence="1">Glutaredoxin and related proteins protein</fullName>
    </submittedName>
</protein>
<proteinExistence type="predicted"/>
<sequence>MEQFFMATIKEEGLISIVKGSIVVIVDRRACYMSYVAQRLLERLKAYSTMYEVSEDNKTLVVPLFPVVLIGEKLVGGLDRLIAIHLTGEFIPMLKTADAIWL</sequence>
<comment type="caution">
    <text evidence="1">The sequence shown here is derived from an EMBL/GenBank/DDBJ whole genome shotgun (WGS) entry which is preliminary data.</text>
</comment>
<keyword evidence="2" id="KW-1185">Reference proteome</keyword>
<evidence type="ECO:0000313" key="1">
    <source>
        <dbReference type="EMBL" id="KAH7668609.1"/>
    </source>
</evidence>
<evidence type="ECO:0000313" key="2">
    <source>
        <dbReference type="Proteomes" id="UP000827976"/>
    </source>
</evidence>
<dbReference type="Proteomes" id="UP000827976">
    <property type="component" value="Chromosome 11"/>
</dbReference>
<accession>A0ACB7V4W5</accession>
<dbReference type="EMBL" id="CM037021">
    <property type="protein sequence ID" value="KAH7668609.1"/>
    <property type="molecule type" value="Genomic_DNA"/>
</dbReference>
<reference evidence="2" key="1">
    <citation type="journal article" date="2022" name="Nat. Commun.">
        <title>Chromosome evolution and the genetic basis of agronomically important traits in greater yam.</title>
        <authorList>
            <person name="Bredeson J.V."/>
            <person name="Lyons J.B."/>
            <person name="Oniyinde I.O."/>
            <person name="Okereke N.R."/>
            <person name="Kolade O."/>
            <person name="Nnabue I."/>
            <person name="Nwadili C.O."/>
            <person name="Hribova E."/>
            <person name="Parker M."/>
            <person name="Nwogha J."/>
            <person name="Shu S."/>
            <person name="Carlson J."/>
            <person name="Kariba R."/>
            <person name="Muthemba S."/>
            <person name="Knop K."/>
            <person name="Barton G.J."/>
            <person name="Sherwood A.V."/>
            <person name="Lopez-Montes A."/>
            <person name="Asiedu R."/>
            <person name="Jamnadass R."/>
            <person name="Muchugi A."/>
            <person name="Goodstein D."/>
            <person name="Egesi C.N."/>
            <person name="Featherston J."/>
            <person name="Asfaw A."/>
            <person name="Simpson G.G."/>
            <person name="Dolezel J."/>
            <person name="Hendre P.S."/>
            <person name="Van Deynze A."/>
            <person name="Kumar P.L."/>
            <person name="Obidiegwu J.E."/>
            <person name="Bhattacharjee R."/>
            <person name="Rokhsar D.S."/>
        </authorList>
    </citation>
    <scope>NUCLEOTIDE SEQUENCE [LARGE SCALE GENOMIC DNA]</scope>
    <source>
        <strain evidence="2">cv. TDa95/00328</strain>
    </source>
</reference>
<name>A0ACB7V4W5_DIOAL</name>